<dbReference type="InterPro" id="IPR040464">
    <property type="entry name" value="InsP(3)kin_ATP-grasp"/>
</dbReference>
<evidence type="ECO:0000313" key="12">
    <source>
        <dbReference type="Proteomes" id="UP000036403"/>
    </source>
</evidence>
<dbReference type="EMBL" id="LBMM01000543">
    <property type="protein sequence ID" value="KMQ98098.1"/>
    <property type="molecule type" value="Genomic_DNA"/>
</dbReference>
<evidence type="ECO:0000256" key="2">
    <source>
        <dbReference type="ARBA" id="ARBA00009601"/>
    </source>
</evidence>
<dbReference type="Proteomes" id="UP000036403">
    <property type="component" value="Unassembled WGS sequence"/>
</dbReference>
<proteinExistence type="inferred from homology"/>
<dbReference type="PANTHER" id="PTHR14217:SF1">
    <property type="entry name" value="INOSITOL-TETRAKISPHOSPHATE 1-KINASE"/>
    <property type="match status" value="1"/>
</dbReference>
<gene>
    <name evidence="11" type="ORF">RF55_1546</name>
</gene>
<dbReference type="STRING" id="67767.A0A0J7L6C5"/>
<evidence type="ECO:0000256" key="8">
    <source>
        <dbReference type="ARBA" id="ARBA00022840"/>
    </source>
</evidence>
<keyword evidence="8" id="KW-0067">ATP-binding</keyword>
<comment type="caution">
    <text evidence="11">The sequence shown here is derived from an EMBL/GenBank/DDBJ whole genome shotgun (WGS) entry which is preliminary data.</text>
</comment>
<keyword evidence="6" id="KW-0547">Nucleotide-binding</keyword>
<dbReference type="InterPro" id="IPR008656">
    <property type="entry name" value="Inositol_tetrakis-P_1-kinase"/>
</dbReference>
<dbReference type="AlphaFoldDB" id="A0A0J7L6C5"/>
<dbReference type="GO" id="GO:0052726">
    <property type="term" value="F:inositol-1,3,4-trisphosphate 5-kinase activity"/>
    <property type="evidence" value="ECO:0007669"/>
    <property type="project" value="InterPro"/>
</dbReference>
<reference evidence="11 12" key="1">
    <citation type="submission" date="2015-04" db="EMBL/GenBank/DDBJ databases">
        <title>Lasius niger genome sequencing.</title>
        <authorList>
            <person name="Konorov E.A."/>
            <person name="Nikitin M.A."/>
            <person name="Kirill M.V."/>
            <person name="Chang P."/>
        </authorList>
    </citation>
    <scope>NUCLEOTIDE SEQUENCE [LARGE SCALE GENOMIC DNA]</scope>
    <source>
        <tissue evidence="11">Whole</tissue>
    </source>
</reference>
<dbReference type="GO" id="GO:0000287">
    <property type="term" value="F:magnesium ion binding"/>
    <property type="evidence" value="ECO:0007669"/>
    <property type="project" value="InterPro"/>
</dbReference>
<dbReference type="Gene3D" id="3.30.470.20">
    <property type="entry name" value="ATP-grasp fold, B domain"/>
    <property type="match status" value="2"/>
</dbReference>
<dbReference type="GO" id="GO:0052725">
    <property type="term" value="F:inositol-1,3,4-trisphosphate 6-kinase activity"/>
    <property type="evidence" value="ECO:0007669"/>
    <property type="project" value="InterPro"/>
</dbReference>
<evidence type="ECO:0000259" key="10">
    <source>
        <dbReference type="Pfam" id="PF05770"/>
    </source>
</evidence>
<comment type="cofactor">
    <cofactor evidence="1">
        <name>Mg(2+)</name>
        <dbReference type="ChEBI" id="CHEBI:18420"/>
    </cofactor>
</comment>
<evidence type="ECO:0000256" key="9">
    <source>
        <dbReference type="ARBA" id="ARBA00022842"/>
    </source>
</evidence>
<keyword evidence="12" id="KW-1185">Reference proteome</keyword>
<evidence type="ECO:0000313" key="11">
    <source>
        <dbReference type="EMBL" id="KMQ98098.1"/>
    </source>
</evidence>
<keyword evidence="7 11" id="KW-0418">Kinase</keyword>
<organism evidence="11 12">
    <name type="scientific">Lasius niger</name>
    <name type="common">Black garden ant</name>
    <dbReference type="NCBI Taxonomy" id="67767"/>
    <lineage>
        <taxon>Eukaryota</taxon>
        <taxon>Metazoa</taxon>
        <taxon>Ecdysozoa</taxon>
        <taxon>Arthropoda</taxon>
        <taxon>Hexapoda</taxon>
        <taxon>Insecta</taxon>
        <taxon>Pterygota</taxon>
        <taxon>Neoptera</taxon>
        <taxon>Endopterygota</taxon>
        <taxon>Hymenoptera</taxon>
        <taxon>Apocrita</taxon>
        <taxon>Aculeata</taxon>
        <taxon>Formicoidea</taxon>
        <taxon>Formicidae</taxon>
        <taxon>Formicinae</taxon>
        <taxon>Lasius</taxon>
        <taxon>Lasius</taxon>
    </lineage>
</organism>
<dbReference type="GO" id="GO:0047325">
    <property type="term" value="F:inositol-3,4,5,6-tetrakisphosphate 1-kinase activity"/>
    <property type="evidence" value="ECO:0007669"/>
    <property type="project" value="InterPro"/>
</dbReference>
<keyword evidence="9" id="KW-0460">Magnesium</keyword>
<dbReference type="GO" id="GO:0005524">
    <property type="term" value="F:ATP binding"/>
    <property type="evidence" value="ECO:0007669"/>
    <property type="project" value="UniProtKB-KW"/>
</dbReference>
<dbReference type="EC" id="2.7.1.159" evidence="3"/>
<keyword evidence="5" id="KW-0479">Metal-binding</keyword>
<evidence type="ECO:0000256" key="3">
    <source>
        <dbReference type="ARBA" id="ARBA00012017"/>
    </source>
</evidence>
<name>A0A0J7L6C5_LASNI</name>
<keyword evidence="4" id="KW-0808">Transferase</keyword>
<comment type="similarity">
    <text evidence="2">Belongs to the ITPK1 family.</text>
</comment>
<accession>A0A0J7L6C5</accession>
<dbReference type="OrthoDB" id="25308at2759"/>
<evidence type="ECO:0000256" key="1">
    <source>
        <dbReference type="ARBA" id="ARBA00001946"/>
    </source>
</evidence>
<dbReference type="GO" id="GO:0032957">
    <property type="term" value="P:inositol trisphosphate metabolic process"/>
    <property type="evidence" value="ECO:0007669"/>
    <property type="project" value="InterPro"/>
</dbReference>
<dbReference type="Pfam" id="PF05770">
    <property type="entry name" value="Ins134_P3_kin"/>
    <property type="match status" value="1"/>
</dbReference>
<dbReference type="PANTHER" id="PTHR14217">
    <property type="entry name" value="INOSITOL-TETRAKISPHOSPHATE 1-KINASE"/>
    <property type="match status" value="1"/>
</dbReference>
<dbReference type="GO" id="GO:0005737">
    <property type="term" value="C:cytoplasm"/>
    <property type="evidence" value="ECO:0007669"/>
    <property type="project" value="TreeGrafter"/>
</dbReference>
<sequence length="213" mass="24792">MCDKYVIGYWVPEKKRQKFNWNDFEDVCESEGFRLKMAEDIVLRLQEYIAKHPDLIVIDPLDNIKNLRNRCKSYEFIQEGIQFKDMFTPNFVEIKSKNVHEIASTLKKRGIKYPFVCKPLIAYGSSDAHKLVLVGIDVVIENHTGKYAIIDVNVFPGYDGYPNFFEHLIDSVKKLLIKQGFCRQNFKGCTLKKCQSDDLDSGFESDEKRKSTK</sequence>
<evidence type="ECO:0000256" key="4">
    <source>
        <dbReference type="ARBA" id="ARBA00022679"/>
    </source>
</evidence>
<evidence type="ECO:0000256" key="5">
    <source>
        <dbReference type="ARBA" id="ARBA00022723"/>
    </source>
</evidence>
<protein>
    <recommendedName>
        <fullName evidence="3">inositol-1,3,4-trisphosphate 5/6-kinase</fullName>
        <ecNumber evidence="3">2.7.1.159</ecNumber>
    </recommendedName>
</protein>
<dbReference type="Gene3D" id="3.40.50.11370">
    <property type="match status" value="1"/>
</dbReference>
<evidence type="ECO:0000256" key="6">
    <source>
        <dbReference type="ARBA" id="ARBA00022741"/>
    </source>
</evidence>
<evidence type="ECO:0000256" key="7">
    <source>
        <dbReference type="ARBA" id="ARBA00022777"/>
    </source>
</evidence>
<dbReference type="PaxDb" id="67767-A0A0J7L6C5"/>
<feature type="domain" description="Inositol 1,3,4-trisphosphate 5/6-kinase ATP-grasp" evidence="10">
    <location>
        <begin position="132"/>
        <end position="171"/>
    </location>
</feature>